<name>A0ABW1VJ48_9MICO</name>
<accession>A0ABW1VJ48</accession>
<dbReference type="Gene3D" id="1.10.10.10">
    <property type="entry name" value="Winged helix-like DNA-binding domain superfamily/Winged helix DNA-binding domain"/>
    <property type="match status" value="1"/>
</dbReference>
<dbReference type="SUPFAM" id="SSF46785">
    <property type="entry name" value="Winged helix' DNA-binding domain"/>
    <property type="match status" value="1"/>
</dbReference>
<proteinExistence type="predicted"/>
<dbReference type="InterPro" id="IPR036196">
    <property type="entry name" value="Ptyr_pPase_sf"/>
</dbReference>
<dbReference type="Gene3D" id="3.40.50.2300">
    <property type="match status" value="1"/>
</dbReference>
<dbReference type="PANTHER" id="PTHR43428:SF1">
    <property type="entry name" value="ARSENATE REDUCTASE"/>
    <property type="match status" value="1"/>
</dbReference>
<dbReference type="Pfam" id="PF01451">
    <property type="entry name" value="LMWPc"/>
    <property type="match status" value="1"/>
</dbReference>
<dbReference type="SMART" id="SM00226">
    <property type="entry name" value="LMWPc"/>
    <property type="match status" value="1"/>
</dbReference>
<organism evidence="3 4">
    <name type="scientific">Luethyella okanaganae</name>
    <dbReference type="NCBI Taxonomy" id="69372"/>
    <lineage>
        <taxon>Bacteria</taxon>
        <taxon>Bacillati</taxon>
        <taxon>Actinomycetota</taxon>
        <taxon>Actinomycetes</taxon>
        <taxon>Micrococcales</taxon>
        <taxon>Microbacteriaceae</taxon>
        <taxon>Luethyella</taxon>
    </lineage>
</organism>
<sequence>MKVDGTRQLERRAARHAALADPARLRVVDLLSLGDLTPTELQQSLGMPSNLLAHHLNVLEGEGIVARSRSEADRRRSYVRLLPAAFDGLTPGAIGSARRVVFVCTANSARSQLAAALWRRHSPIPVASAGTHPADRIEPGAIAAAHRHDMPLRIAKPRLLSDVLISDDFVVTVCDKAHEELGNLGGLHWSIPDPVRIATDQAFDAAFENLAQRVGDLAQRLTAA</sequence>
<keyword evidence="1" id="KW-0059">Arsenical resistance</keyword>
<evidence type="ECO:0000256" key="1">
    <source>
        <dbReference type="ARBA" id="ARBA00022849"/>
    </source>
</evidence>
<dbReference type="InterPro" id="IPR023485">
    <property type="entry name" value="Ptyr_pPase"/>
</dbReference>
<dbReference type="RefSeq" id="WP_386731132.1">
    <property type="nucleotide sequence ID" value="NZ_JBHSTP010000002.1"/>
</dbReference>
<comment type="caution">
    <text evidence="3">The sequence shown here is derived from an EMBL/GenBank/DDBJ whole genome shotgun (WGS) entry which is preliminary data.</text>
</comment>
<dbReference type="EMBL" id="JBHSTP010000002">
    <property type="protein sequence ID" value="MFC6356554.1"/>
    <property type="molecule type" value="Genomic_DNA"/>
</dbReference>
<dbReference type="Pfam" id="PF12840">
    <property type="entry name" value="HTH_20"/>
    <property type="match status" value="1"/>
</dbReference>
<evidence type="ECO:0000313" key="4">
    <source>
        <dbReference type="Proteomes" id="UP001596306"/>
    </source>
</evidence>
<evidence type="ECO:0000259" key="2">
    <source>
        <dbReference type="PROSITE" id="PS50987"/>
    </source>
</evidence>
<dbReference type="PROSITE" id="PS50987">
    <property type="entry name" value="HTH_ARSR_2"/>
    <property type="match status" value="1"/>
</dbReference>
<dbReference type="InterPro" id="IPR036390">
    <property type="entry name" value="WH_DNA-bd_sf"/>
</dbReference>
<dbReference type="Proteomes" id="UP001596306">
    <property type="component" value="Unassembled WGS sequence"/>
</dbReference>
<dbReference type="InterPro" id="IPR011991">
    <property type="entry name" value="ArsR-like_HTH"/>
</dbReference>
<keyword evidence="4" id="KW-1185">Reference proteome</keyword>
<dbReference type="SUPFAM" id="SSF52788">
    <property type="entry name" value="Phosphotyrosine protein phosphatases I"/>
    <property type="match status" value="1"/>
</dbReference>
<reference evidence="4" key="1">
    <citation type="journal article" date="2019" name="Int. J. Syst. Evol. Microbiol.">
        <title>The Global Catalogue of Microorganisms (GCM) 10K type strain sequencing project: providing services to taxonomists for standard genome sequencing and annotation.</title>
        <authorList>
            <consortium name="The Broad Institute Genomics Platform"/>
            <consortium name="The Broad Institute Genome Sequencing Center for Infectious Disease"/>
            <person name="Wu L."/>
            <person name="Ma J."/>
        </authorList>
    </citation>
    <scope>NUCLEOTIDE SEQUENCE [LARGE SCALE GENOMIC DNA]</scope>
    <source>
        <strain evidence="4">CCUG 43304</strain>
    </source>
</reference>
<dbReference type="PANTHER" id="PTHR43428">
    <property type="entry name" value="ARSENATE REDUCTASE"/>
    <property type="match status" value="1"/>
</dbReference>
<dbReference type="SMART" id="SM00418">
    <property type="entry name" value="HTH_ARSR"/>
    <property type="match status" value="1"/>
</dbReference>
<dbReference type="InterPro" id="IPR001845">
    <property type="entry name" value="HTH_ArsR_DNA-bd_dom"/>
</dbReference>
<evidence type="ECO:0000313" key="3">
    <source>
        <dbReference type="EMBL" id="MFC6356554.1"/>
    </source>
</evidence>
<gene>
    <name evidence="3" type="ORF">ACFQB0_10590</name>
</gene>
<protein>
    <submittedName>
        <fullName evidence="3">Helix-turn-helix domain-containing protein</fullName>
    </submittedName>
</protein>
<dbReference type="InterPro" id="IPR036388">
    <property type="entry name" value="WH-like_DNA-bd_sf"/>
</dbReference>
<feature type="domain" description="HTH arsR-type" evidence="2">
    <location>
        <begin position="4"/>
        <end position="101"/>
    </location>
</feature>
<dbReference type="CDD" id="cd00090">
    <property type="entry name" value="HTH_ARSR"/>
    <property type="match status" value="1"/>
</dbReference>